<dbReference type="PANTHER" id="PTHR43046:SF14">
    <property type="entry name" value="MUTT_NUDIX FAMILY PROTEIN"/>
    <property type="match status" value="1"/>
</dbReference>
<evidence type="ECO:0000313" key="6">
    <source>
        <dbReference type="EMBL" id="HIT74360.1"/>
    </source>
</evidence>
<proteinExistence type="inferred from homology"/>
<organism evidence="6 7">
    <name type="scientific">Candidatus Avipropionibacterium avicola</name>
    <dbReference type="NCBI Taxonomy" id="2840701"/>
    <lineage>
        <taxon>Bacteria</taxon>
        <taxon>Bacillati</taxon>
        <taxon>Actinomycetota</taxon>
        <taxon>Actinomycetes</taxon>
        <taxon>Propionibacteriales</taxon>
        <taxon>Propionibacteriaceae</taxon>
        <taxon>Propionibacteriaceae incertae sedis</taxon>
        <taxon>Candidatus Avipropionibacterium</taxon>
    </lineage>
</organism>
<dbReference type="InterPro" id="IPR015797">
    <property type="entry name" value="NUDIX_hydrolase-like_dom_sf"/>
</dbReference>
<evidence type="ECO:0000256" key="3">
    <source>
        <dbReference type="ARBA" id="ARBA00022801"/>
    </source>
</evidence>
<dbReference type="InterPro" id="IPR020084">
    <property type="entry name" value="NUDIX_hydrolase_CS"/>
</dbReference>
<sequence>MVTFPVHQSDGCRLDAFQPLTEAELDAYEPNLPLTASLVVLWDCGECLMVHNRFRHAWELPGGAIDPGESPAQAAVRELAEESGQVAERIELAGVAVSWYAPAARLERLAIYRGTVGERMPFVANDEMVASQWWDPATPLAGVVSEVDQALTILVPDGSGL</sequence>
<evidence type="ECO:0000259" key="5">
    <source>
        <dbReference type="PROSITE" id="PS51462"/>
    </source>
</evidence>
<dbReference type="EMBL" id="DVLP01000060">
    <property type="protein sequence ID" value="HIT74360.1"/>
    <property type="molecule type" value="Genomic_DNA"/>
</dbReference>
<dbReference type="PROSITE" id="PS51462">
    <property type="entry name" value="NUDIX"/>
    <property type="match status" value="1"/>
</dbReference>
<evidence type="ECO:0000256" key="1">
    <source>
        <dbReference type="ARBA" id="ARBA00001946"/>
    </source>
</evidence>
<dbReference type="AlphaFoldDB" id="A0A9D1GX14"/>
<feature type="domain" description="Nudix hydrolase" evidence="5">
    <location>
        <begin position="32"/>
        <end position="157"/>
    </location>
</feature>
<dbReference type="Proteomes" id="UP000886842">
    <property type="component" value="Unassembled WGS sequence"/>
</dbReference>
<comment type="similarity">
    <text evidence="2 4">Belongs to the Nudix hydrolase family.</text>
</comment>
<dbReference type="GO" id="GO:0016787">
    <property type="term" value="F:hydrolase activity"/>
    <property type="evidence" value="ECO:0007669"/>
    <property type="project" value="UniProtKB-KW"/>
</dbReference>
<comment type="caution">
    <text evidence="6">The sequence shown here is derived from an EMBL/GenBank/DDBJ whole genome shotgun (WGS) entry which is preliminary data.</text>
</comment>
<dbReference type="PRINTS" id="PR00502">
    <property type="entry name" value="NUDIXFAMILY"/>
</dbReference>
<accession>A0A9D1GX14</accession>
<dbReference type="PANTHER" id="PTHR43046">
    <property type="entry name" value="GDP-MANNOSE MANNOSYL HYDROLASE"/>
    <property type="match status" value="1"/>
</dbReference>
<evidence type="ECO:0000256" key="2">
    <source>
        <dbReference type="ARBA" id="ARBA00005582"/>
    </source>
</evidence>
<protein>
    <submittedName>
        <fullName evidence="6">NUDIX hydrolase</fullName>
    </submittedName>
</protein>
<evidence type="ECO:0000313" key="7">
    <source>
        <dbReference type="Proteomes" id="UP000886842"/>
    </source>
</evidence>
<dbReference type="InterPro" id="IPR000086">
    <property type="entry name" value="NUDIX_hydrolase_dom"/>
</dbReference>
<dbReference type="InterPro" id="IPR020476">
    <property type="entry name" value="Nudix_hydrolase"/>
</dbReference>
<dbReference type="PROSITE" id="PS00893">
    <property type="entry name" value="NUDIX_BOX"/>
    <property type="match status" value="1"/>
</dbReference>
<keyword evidence="3 4" id="KW-0378">Hydrolase</keyword>
<reference evidence="6" key="1">
    <citation type="submission" date="2020-10" db="EMBL/GenBank/DDBJ databases">
        <authorList>
            <person name="Gilroy R."/>
        </authorList>
    </citation>
    <scope>NUCLEOTIDE SEQUENCE</scope>
    <source>
        <strain evidence="6">ChiGjej1B1-24693</strain>
    </source>
</reference>
<evidence type="ECO:0000256" key="4">
    <source>
        <dbReference type="RuleBase" id="RU003476"/>
    </source>
</evidence>
<name>A0A9D1GX14_9ACTN</name>
<dbReference type="CDD" id="cd02883">
    <property type="entry name" value="NUDIX_Hydrolase"/>
    <property type="match status" value="1"/>
</dbReference>
<dbReference type="Gene3D" id="3.90.79.10">
    <property type="entry name" value="Nucleoside Triphosphate Pyrophosphohydrolase"/>
    <property type="match status" value="1"/>
</dbReference>
<reference evidence="6" key="2">
    <citation type="journal article" date="2021" name="PeerJ">
        <title>Extensive microbial diversity within the chicken gut microbiome revealed by metagenomics and culture.</title>
        <authorList>
            <person name="Gilroy R."/>
            <person name="Ravi A."/>
            <person name="Getino M."/>
            <person name="Pursley I."/>
            <person name="Horton D.L."/>
            <person name="Alikhan N.F."/>
            <person name="Baker D."/>
            <person name="Gharbi K."/>
            <person name="Hall N."/>
            <person name="Watson M."/>
            <person name="Adriaenssens E.M."/>
            <person name="Foster-Nyarko E."/>
            <person name="Jarju S."/>
            <person name="Secka A."/>
            <person name="Antonio M."/>
            <person name="Oren A."/>
            <person name="Chaudhuri R.R."/>
            <person name="La Ragione R."/>
            <person name="Hildebrand F."/>
            <person name="Pallen M.J."/>
        </authorList>
    </citation>
    <scope>NUCLEOTIDE SEQUENCE</scope>
    <source>
        <strain evidence="6">ChiGjej1B1-24693</strain>
    </source>
</reference>
<comment type="cofactor">
    <cofactor evidence="1">
        <name>Mg(2+)</name>
        <dbReference type="ChEBI" id="CHEBI:18420"/>
    </cofactor>
</comment>
<dbReference type="Pfam" id="PF00293">
    <property type="entry name" value="NUDIX"/>
    <property type="match status" value="1"/>
</dbReference>
<dbReference type="SUPFAM" id="SSF55811">
    <property type="entry name" value="Nudix"/>
    <property type="match status" value="1"/>
</dbReference>
<gene>
    <name evidence="6" type="ORF">IAA98_02090</name>
</gene>